<organism evidence="1 2">
    <name type="scientific">Enterococcus ratti</name>
    <dbReference type="NCBI Taxonomy" id="150033"/>
    <lineage>
        <taxon>Bacteria</taxon>
        <taxon>Bacillati</taxon>
        <taxon>Bacillota</taxon>
        <taxon>Bacilli</taxon>
        <taxon>Lactobacillales</taxon>
        <taxon>Enterococcaceae</taxon>
        <taxon>Enterococcus</taxon>
    </lineage>
</organism>
<dbReference type="AlphaFoldDB" id="A0A1L8WSR3"/>
<dbReference type="Proteomes" id="UP000182152">
    <property type="component" value="Unassembled WGS sequence"/>
</dbReference>
<keyword evidence="2" id="KW-1185">Reference proteome</keyword>
<dbReference type="EMBL" id="JXLB01000001">
    <property type="protein sequence ID" value="OJG83842.1"/>
    <property type="molecule type" value="Genomic_DNA"/>
</dbReference>
<evidence type="ECO:0000313" key="1">
    <source>
        <dbReference type="EMBL" id="OJG83842.1"/>
    </source>
</evidence>
<reference evidence="1 2" key="1">
    <citation type="submission" date="2014-12" db="EMBL/GenBank/DDBJ databases">
        <title>Draft genome sequences of 29 type strains of Enterococci.</title>
        <authorList>
            <person name="Zhong Z."/>
            <person name="Sun Z."/>
            <person name="Liu W."/>
            <person name="Zhang W."/>
            <person name="Zhang H."/>
        </authorList>
    </citation>
    <scope>NUCLEOTIDE SEQUENCE [LARGE SCALE GENOMIC DNA]</scope>
    <source>
        <strain evidence="1 2">DSM 15687</strain>
    </source>
</reference>
<comment type="caution">
    <text evidence="1">The sequence shown here is derived from an EMBL/GenBank/DDBJ whole genome shotgun (WGS) entry which is preliminary data.</text>
</comment>
<protein>
    <submittedName>
        <fullName evidence="1">Uncharacterized protein</fullName>
    </submittedName>
</protein>
<sequence length="40" mass="4808">MLIGINKAYRIFDVRQIKLLDMLKIFRGRVIVKEQLFISK</sequence>
<evidence type="ECO:0000313" key="2">
    <source>
        <dbReference type="Proteomes" id="UP000182152"/>
    </source>
</evidence>
<proteinExistence type="predicted"/>
<name>A0A1L8WSR3_9ENTE</name>
<accession>A0A1L8WSR3</accession>
<gene>
    <name evidence="1" type="ORF">RV14_GL000019</name>
</gene>